<evidence type="ECO:0000256" key="15">
    <source>
        <dbReference type="PROSITE-ProRule" id="PRU10141"/>
    </source>
</evidence>
<keyword evidence="12" id="KW-0325">Glycoprotein</keyword>
<evidence type="ECO:0000256" key="8">
    <source>
        <dbReference type="ARBA" id="ARBA00022777"/>
    </source>
</evidence>
<dbReference type="PANTHER" id="PTHR46008">
    <property type="entry name" value="LEAF RUST 10 DISEASE-RESISTANCE LOCUS RECEPTOR-LIKE PROTEIN KINASE-LIKE 1.4"/>
    <property type="match status" value="1"/>
</dbReference>
<dbReference type="SUPFAM" id="SSF56112">
    <property type="entry name" value="Protein kinase-like (PK-like)"/>
    <property type="match status" value="1"/>
</dbReference>
<dbReference type="InterPro" id="IPR017441">
    <property type="entry name" value="Protein_kinase_ATP_BS"/>
</dbReference>
<keyword evidence="11 16" id="KW-0472">Membrane</keyword>
<proteinExistence type="predicted"/>
<dbReference type="Pfam" id="PF14380">
    <property type="entry name" value="WAK_assoc"/>
    <property type="match status" value="1"/>
</dbReference>
<keyword evidence="10 16" id="KW-1133">Transmembrane helix</keyword>
<dbReference type="Pfam" id="PF00069">
    <property type="entry name" value="Pkinase"/>
    <property type="match status" value="1"/>
</dbReference>
<evidence type="ECO:0000313" key="18">
    <source>
        <dbReference type="EMBL" id="KAH6822486.1"/>
    </source>
</evidence>
<comment type="catalytic activity">
    <reaction evidence="14">
        <text>L-seryl-[protein] + ATP = O-phospho-L-seryl-[protein] + ADP + H(+)</text>
        <dbReference type="Rhea" id="RHEA:17989"/>
        <dbReference type="Rhea" id="RHEA-COMP:9863"/>
        <dbReference type="Rhea" id="RHEA-COMP:11604"/>
        <dbReference type="ChEBI" id="CHEBI:15378"/>
        <dbReference type="ChEBI" id="CHEBI:29999"/>
        <dbReference type="ChEBI" id="CHEBI:30616"/>
        <dbReference type="ChEBI" id="CHEBI:83421"/>
        <dbReference type="ChEBI" id="CHEBI:456216"/>
        <dbReference type="EC" id="2.7.11.1"/>
    </reaction>
</comment>
<evidence type="ECO:0000256" key="5">
    <source>
        <dbReference type="ARBA" id="ARBA00022692"/>
    </source>
</evidence>
<feature type="transmembrane region" description="Helical" evidence="16">
    <location>
        <begin position="261"/>
        <end position="285"/>
    </location>
</feature>
<feature type="domain" description="Protein kinase" evidence="17">
    <location>
        <begin position="326"/>
        <end position="608"/>
    </location>
</feature>
<dbReference type="AlphaFoldDB" id="A0AAD4IWL6"/>
<dbReference type="SMART" id="SM00220">
    <property type="entry name" value="S_TKc"/>
    <property type="match status" value="1"/>
</dbReference>
<evidence type="ECO:0000256" key="7">
    <source>
        <dbReference type="ARBA" id="ARBA00022741"/>
    </source>
</evidence>
<dbReference type="Pfam" id="PF13947">
    <property type="entry name" value="GUB_WAK_bind"/>
    <property type="match status" value="1"/>
</dbReference>
<dbReference type="InterPro" id="IPR008271">
    <property type="entry name" value="Ser/Thr_kinase_AS"/>
</dbReference>
<dbReference type="GO" id="GO:0005886">
    <property type="term" value="C:plasma membrane"/>
    <property type="evidence" value="ECO:0007669"/>
    <property type="project" value="UniProtKB-ARBA"/>
</dbReference>
<keyword evidence="9 15" id="KW-0067">ATP-binding</keyword>
<evidence type="ECO:0000256" key="13">
    <source>
        <dbReference type="ARBA" id="ARBA00047899"/>
    </source>
</evidence>
<evidence type="ECO:0000256" key="12">
    <source>
        <dbReference type="ARBA" id="ARBA00023180"/>
    </source>
</evidence>
<sequence>MKENDLHANIYIVCFILVSRSSLGADYRYEACRPRNCGKGPNISFPFYITGLQNSYCGYPGFMLNCSHEFPVLQLPETQYIVNEISYEARSFRVYDSAVSSRHDSDNDCVPRIRNTSLPTPQFDFADNVTMLRLFSNCSHDASLSENNRTSVVCDAEDRGGRILALYEGDENVANALKNCGSNSVAPVEDDDGVGVAEMGKSVVEILRRGFVIKWNASECSKCETSGGRCGFNETTYMFRCFCPHRPRYRSCRPEKDGSKLILAAAIFGGGVFLLVCMLISLVIWRCKKRFKNASNLSKPDVEWRSFYLGTHVFSYKELMAATNNFDSSQELGDGGFGTVYYGKLVDGREVAIKRLYEHNYRRVEQFMNEIKILSCLRHKNLVSLYGCTSTTSKELLLVYEYVINGTVADHLHGERAVRSPLTWDTRMKIAIETASALAYLHRSDIIHRDVKTSNILLDTNFSVKVADFGLSRLSVNDATHISTAPQGTAGYVDPTYQQSYHLTTKSDVYSFGVVLIELVSSKPAVDISRHTNEINLANLAVSRIERRAFDELVDESLGFESDVEVARMTTAVAELAFRCLQLDKDIRPSMDEVLNLLNQIQGLHEFEFETTKEVDDDIDIITSPETDGIVLMKKRNFESSPNAVTDRWISNSTAKSSYHKSMDQM</sequence>
<evidence type="ECO:0000256" key="6">
    <source>
        <dbReference type="ARBA" id="ARBA00022729"/>
    </source>
</evidence>
<keyword evidence="6" id="KW-0732">Signal</keyword>
<dbReference type="PANTHER" id="PTHR46008:SF2">
    <property type="entry name" value="LEAF RUST 10 DISEASE-RESISTANCE LOCUS RECEPTOR-LIKE PROTEIN KINASE-LIKE 1.4"/>
    <property type="match status" value="1"/>
</dbReference>
<organism evidence="18 19">
    <name type="scientific">Perilla frutescens var. hirtella</name>
    <name type="common">Perilla citriodora</name>
    <name type="synonym">Perilla setoyensis</name>
    <dbReference type="NCBI Taxonomy" id="608512"/>
    <lineage>
        <taxon>Eukaryota</taxon>
        <taxon>Viridiplantae</taxon>
        <taxon>Streptophyta</taxon>
        <taxon>Embryophyta</taxon>
        <taxon>Tracheophyta</taxon>
        <taxon>Spermatophyta</taxon>
        <taxon>Magnoliopsida</taxon>
        <taxon>eudicotyledons</taxon>
        <taxon>Gunneridae</taxon>
        <taxon>Pentapetalae</taxon>
        <taxon>asterids</taxon>
        <taxon>lamiids</taxon>
        <taxon>Lamiales</taxon>
        <taxon>Lamiaceae</taxon>
        <taxon>Nepetoideae</taxon>
        <taxon>Elsholtzieae</taxon>
        <taxon>Perilla</taxon>
    </lineage>
</organism>
<dbReference type="InterPro" id="IPR025287">
    <property type="entry name" value="WAK_GUB"/>
</dbReference>
<dbReference type="Gene3D" id="3.30.200.20">
    <property type="entry name" value="Phosphorylase Kinase, domain 1"/>
    <property type="match status" value="1"/>
</dbReference>
<dbReference type="EC" id="2.7.11.1" evidence="2"/>
<dbReference type="InterPro" id="IPR032872">
    <property type="entry name" value="WAK_assoc_C"/>
</dbReference>
<keyword evidence="19" id="KW-1185">Reference proteome</keyword>
<dbReference type="GO" id="GO:0005524">
    <property type="term" value="F:ATP binding"/>
    <property type="evidence" value="ECO:0007669"/>
    <property type="project" value="UniProtKB-UniRule"/>
</dbReference>
<keyword evidence="8" id="KW-0418">Kinase</keyword>
<evidence type="ECO:0000256" key="11">
    <source>
        <dbReference type="ARBA" id="ARBA00023136"/>
    </source>
</evidence>
<evidence type="ECO:0000256" key="4">
    <source>
        <dbReference type="ARBA" id="ARBA00022679"/>
    </source>
</evidence>
<dbReference type="FunFam" id="1.10.510.10:FF:000161">
    <property type="entry name" value="Wall-associated receptor kinase-like 20"/>
    <property type="match status" value="1"/>
</dbReference>
<evidence type="ECO:0000256" key="14">
    <source>
        <dbReference type="ARBA" id="ARBA00048679"/>
    </source>
</evidence>
<feature type="binding site" evidence="15">
    <location>
        <position position="354"/>
    </location>
    <ligand>
        <name>ATP</name>
        <dbReference type="ChEBI" id="CHEBI:30616"/>
    </ligand>
</feature>
<keyword evidence="4" id="KW-0808">Transferase</keyword>
<reference evidence="18 19" key="1">
    <citation type="journal article" date="2021" name="Nat. Commun.">
        <title>Incipient diploidization of the medicinal plant Perilla within 10,000 years.</title>
        <authorList>
            <person name="Zhang Y."/>
            <person name="Shen Q."/>
            <person name="Leng L."/>
            <person name="Zhang D."/>
            <person name="Chen S."/>
            <person name="Shi Y."/>
            <person name="Ning Z."/>
            <person name="Chen S."/>
        </authorList>
    </citation>
    <scope>NUCLEOTIDE SEQUENCE [LARGE SCALE GENOMIC DNA]</scope>
    <source>
        <strain evidence="19">cv. PC099</strain>
    </source>
</reference>
<dbReference type="PROSITE" id="PS00108">
    <property type="entry name" value="PROTEIN_KINASE_ST"/>
    <property type="match status" value="1"/>
</dbReference>
<keyword evidence="3" id="KW-0723">Serine/threonine-protein kinase</keyword>
<dbReference type="InterPro" id="IPR000719">
    <property type="entry name" value="Prot_kinase_dom"/>
</dbReference>
<name>A0AAD4IWL6_PERFH</name>
<dbReference type="PROSITE" id="PS00107">
    <property type="entry name" value="PROTEIN_KINASE_ATP"/>
    <property type="match status" value="1"/>
</dbReference>
<dbReference type="GO" id="GO:0004674">
    <property type="term" value="F:protein serine/threonine kinase activity"/>
    <property type="evidence" value="ECO:0007669"/>
    <property type="project" value="UniProtKB-KW"/>
</dbReference>
<keyword evidence="5 16" id="KW-0812">Transmembrane</keyword>
<comment type="caution">
    <text evidence="18">The sequence shown here is derived from an EMBL/GenBank/DDBJ whole genome shotgun (WGS) entry which is preliminary data.</text>
</comment>
<comment type="subcellular location">
    <subcellularLocation>
        <location evidence="1">Membrane</location>
        <topology evidence="1">Single-pass membrane protein</topology>
    </subcellularLocation>
</comment>
<dbReference type="PROSITE" id="PS50011">
    <property type="entry name" value="PROTEIN_KINASE_DOM"/>
    <property type="match status" value="1"/>
</dbReference>
<evidence type="ECO:0000256" key="9">
    <source>
        <dbReference type="ARBA" id="ARBA00022840"/>
    </source>
</evidence>
<dbReference type="FunFam" id="3.30.200.20:FF:000039">
    <property type="entry name" value="receptor-like protein kinase FERONIA"/>
    <property type="match status" value="1"/>
</dbReference>
<evidence type="ECO:0000256" key="16">
    <source>
        <dbReference type="SAM" id="Phobius"/>
    </source>
</evidence>
<comment type="catalytic activity">
    <reaction evidence="13">
        <text>L-threonyl-[protein] + ATP = O-phospho-L-threonyl-[protein] + ADP + H(+)</text>
        <dbReference type="Rhea" id="RHEA:46608"/>
        <dbReference type="Rhea" id="RHEA-COMP:11060"/>
        <dbReference type="Rhea" id="RHEA-COMP:11605"/>
        <dbReference type="ChEBI" id="CHEBI:15378"/>
        <dbReference type="ChEBI" id="CHEBI:30013"/>
        <dbReference type="ChEBI" id="CHEBI:30616"/>
        <dbReference type="ChEBI" id="CHEBI:61977"/>
        <dbReference type="ChEBI" id="CHEBI:456216"/>
        <dbReference type="EC" id="2.7.11.1"/>
    </reaction>
</comment>
<evidence type="ECO:0000313" key="19">
    <source>
        <dbReference type="Proteomes" id="UP001190926"/>
    </source>
</evidence>
<dbReference type="Gene3D" id="1.10.510.10">
    <property type="entry name" value="Transferase(Phosphotransferase) domain 1"/>
    <property type="match status" value="1"/>
</dbReference>
<evidence type="ECO:0000259" key="17">
    <source>
        <dbReference type="PROSITE" id="PS50011"/>
    </source>
</evidence>
<dbReference type="EMBL" id="SDAM02001264">
    <property type="protein sequence ID" value="KAH6822486.1"/>
    <property type="molecule type" value="Genomic_DNA"/>
</dbReference>
<evidence type="ECO:0000256" key="1">
    <source>
        <dbReference type="ARBA" id="ARBA00004167"/>
    </source>
</evidence>
<evidence type="ECO:0000256" key="3">
    <source>
        <dbReference type="ARBA" id="ARBA00022527"/>
    </source>
</evidence>
<dbReference type="InterPro" id="IPR011009">
    <property type="entry name" value="Kinase-like_dom_sf"/>
</dbReference>
<dbReference type="GO" id="GO:0030247">
    <property type="term" value="F:polysaccharide binding"/>
    <property type="evidence" value="ECO:0007669"/>
    <property type="project" value="InterPro"/>
</dbReference>
<keyword evidence="7 15" id="KW-0547">Nucleotide-binding</keyword>
<evidence type="ECO:0000256" key="10">
    <source>
        <dbReference type="ARBA" id="ARBA00022989"/>
    </source>
</evidence>
<gene>
    <name evidence="18" type="ORF">C2S53_007813</name>
</gene>
<dbReference type="Proteomes" id="UP001190926">
    <property type="component" value="Unassembled WGS sequence"/>
</dbReference>
<accession>A0AAD4IWL6</accession>
<evidence type="ECO:0000256" key="2">
    <source>
        <dbReference type="ARBA" id="ARBA00012513"/>
    </source>
</evidence>
<protein>
    <recommendedName>
        <fullName evidence="2">non-specific serine/threonine protein kinase</fullName>
        <ecNumber evidence="2">2.7.11.1</ecNumber>
    </recommendedName>
</protein>